<proteinExistence type="predicted"/>
<accession>A0A0K2U4H0</accession>
<feature type="region of interest" description="Disordered" evidence="1">
    <location>
        <begin position="218"/>
        <end position="237"/>
    </location>
</feature>
<name>A0A0K2U4H0_LEPSM</name>
<evidence type="ECO:0000313" key="2">
    <source>
        <dbReference type="EMBL" id="CDW32606.1"/>
    </source>
</evidence>
<dbReference type="AlphaFoldDB" id="A0A0K2U4H0"/>
<protein>
    <submittedName>
        <fullName evidence="2">Uncharacterized protein</fullName>
    </submittedName>
</protein>
<reference evidence="2" key="1">
    <citation type="submission" date="2014-05" db="EMBL/GenBank/DDBJ databases">
        <authorList>
            <person name="Chronopoulou M."/>
        </authorList>
    </citation>
    <scope>NUCLEOTIDE SEQUENCE</scope>
    <source>
        <tissue evidence="2">Whole organism</tissue>
    </source>
</reference>
<sequence length="327" mass="38700">MDSHVQRLQRSLQENDMEPKTTIDLNTIQLNDIEPVFACGVIPYPTDKAEVNEVTDLCLRFFHRRQHAEETLEMYYHGLLNLYALVPDDLKCEEDLIKVFIVGIYSKPIIISFQIMESAHFPRNYDEVLHLSLQYDYFIRNLTIPSSLIGRLKSMFIHPNPVGEEHQLRIPNVPEEDPDVDYYYPDDFYPNEEGYYYHNLEVERGRQVDENANQVIERRKEEPNQSQESHFDQNEQDKSSPVYFIESIYDMQSVSENVIIDGTLNQSYAQQSRSQRNCVEVPMSREHELEVEDSEMSEEYISSMESFCTEEEHERLMSIRSVRRRLF</sequence>
<evidence type="ECO:0000256" key="1">
    <source>
        <dbReference type="SAM" id="MobiDB-lite"/>
    </source>
</evidence>
<dbReference type="EMBL" id="HACA01015245">
    <property type="protein sequence ID" value="CDW32606.1"/>
    <property type="molecule type" value="Transcribed_RNA"/>
</dbReference>
<organism evidence="2">
    <name type="scientific">Lepeophtheirus salmonis</name>
    <name type="common">Salmon louse</name>
    <name type="synonym">Caligus salmonis</name>
    <dbReference type="NCBI Taxonomy" id="72036"/>
    <lineage>
        <taxon>Eukaryota</taxon>
        <taxon>Metazoa</taxon>
        <taxon>Ecdysozoa</taxon>
        <taxon>Arthropoda</taxon>
        <taxon>Crustacea</taxon>
        <taxon>Multicrustacea</taxon>
        <taxon>Hexanauplia</taxon>
        <taxon>Copepoda</taxon>
        <taxon>Siphonostomatoida</taxon>
        <taxon>Caligidae</taxon>
        <taxon>Lepeophtheirus</taxon>
    </lineage>
</organism>